<gene>
    <name evidence="1" type="ORF">Vadar_020877</name>
</gene>
<dbReference type="Proteomes" id="UP000828048">
    <property type="component" value="Chromosome 1"/>
</dbReference>
<keyword evidence="2" id="KW-1185">Reference proteome</keyword>
<protein>
    <submittedName>
        <fullName evidence="1">Uncharacterized protein</fullName>
    </submittedName>
</protein>
<name>A0ACB7XRW0_9ERIC</name>
<evidence type="ECO:0000313" key="2">
    <source>
        <dbReference type="Proteomes" id="UP000828048"/>
    </source>
</evidence>
<proteinExistence type="predicted"/>
<dbReference type="EMBL" id="CM037151">
    <property type="protein sequence ID" value="KAH7843801.1"/>
    <property type="molecule type" value="Genomic_DNA"/>
</dbReference>
<organism evidence="1 2">
    <name type="scientific">Vaccinium darrowii</name>
    <dbReference type="NCBI Taxonomy" id="229202"/>
    <lineage>
        <taxon>Eukaryota</taxon>
        <taxon>Viridiplantae</taxon>
        <taxon>Streptophyta</taxon>
        <taxon>Embryophyta</taxon>
        <taxon>Tracheophyta</taxon>
        <taxon>Spermatophyta</taxon>
        <taxon>Magnoliopsida</taxon>
        <taxon>eudicotyledons</taxon>
        <taxon>Gunneridae</taxon>
        <taxon>Pentapetalae</taxon>
        <taxon>asterids</taxon>
        <taxon>Ericales</taxon>
        <taxon>Ericaceae</taxon>
        <taxon>Vaccinioideae</taxon>
        <taxon>Vaccinieae</taxon>
        <taxon>Vaccinium</taxon>
    </lineage>
</organism>
<reference evidence="1 2" key="1">
    <citation type="journal article" date="2021" name="Hortic Res">
        <title>High-quality reference genome and annotation aids understanding of berry development for evergreen blueberry (Vaccinium darrowii).</title>
        <authorList>
            <person name="Yu J."/>
            <person name="Hulse-Kemp A.M."/>
            <person name="Babiker E."/>
            <person name="Staton M."/>
        </authorList>
    </citation>
    <scope>NUCLEOTIDE SEQUENCE [LARGE SCALE GENOMIC DNA]</scope>
    <source>
        <strain evidence="2">cv. NJ 8807/NJ 8810</strain>
        <tissue evidence="1">Young leaf</tissue>
    </source>
</reference>
<comment type="caution">
    <text evidence="1">The sequence shown here is derived from an EMBL/GenBank/DDBJ whole genome shotgun (WGS) entry which is preliminary data.</text>
</comment>
<accession>A0ACB7XRW0</accession>
<evidence type="ECO:0000313" key="1">
    <source>
        <dbReference type="EMBL" id="KAH7843801.1"/>
    </source>
</evidence>
<sequence length="288" mass="31549">MASKTLAIPSSSSHLVSNRARPNSESVGAVGPRSVFFSGGCNARRRLGRLSAVVIRAQATGDGRADTGRAQGTGERRDAGRGTQASGEQRDAGRGTQATGEKKDTVRAREAGENKGTAVEVHVGSEGNQQQGRAVERRRQAVDISPFGLLNSLSPMRTVSQFIDSIDRLFEDALTFPMGELRAPWDAKEDENEIKLRLDIPGLSKEDVKVYVEGNELVIRGEHKEEKEGGEEPWSERSYGSFVTRLRLPDNCDKDRIKVELKKGVLFVSIPKAKVERKVIDVEVHEKS</sequence>